<evidence type="ECO:0000256" key="7">
    <source>
        <dbReference type="ARBA" id="ARBA00022927"/>
    </source>
</evidence>
<sequence>MKKLKKGYVIFSLIFSLAVISYTLFTWSMEAYATEYGTEYGASNEGYGATENAPNASDEVVGSGNKGFSLTFDGEDGNFTATLRMLLVLTIITLAPSILIMLTSFTRCVIVLHFVRAAIGTNTAPPNQILIGLALFLTLFIMSPVLTQIKTDAIDPFDAGEITQEEAIDAAITPVREFMYPQTQEKDLALFCDIAGITYSLDELDEVPFTVLVPSFILSELRAAFIIGFLIYVPFIVIDMVVASVLMSMGMMMLPPTTISLPFKMLLFILVDGWDLVIGGLVKTFY</sequence>
<evidence type="ECO:0000256" key="2">
    <source>
        <dbReference type="ARBA" id="ARBA00021714"/>
    </source>
</evidence>
<dbReference type="Pfam" id="PF00813">
    <property type="entry name" value="FliP"/>
    <property type="match status" value="1"/>
</dbReference>
<evidence type="ECO:0000256" key="4">
    <source>
        <dbReference type="ARBA" id="ARBA00022475"/>
    </source>
</evidence>
<evidence type="ECO:0000256" key="8">
    <source>
        <dbReference type="ARBA" id="ARBA00022989"/>
    </source>
</evidence>
<dbReference type="Proteomes" id="UP000766246">
    <property type="component" value="Unassembled WGS sequence"/>
</dbReference>
<protein>
    <recommendedName>
        <fullName evidence="2 12">Flagellar biosynthetic protein FliP</fullName>
    </recommendedName>
</protein>
<keyword evidence="6 12" id="KW-1005">Bacterial flagellum biogenesis</keyword>
<keyword evidence="7 12" id="KW-0653">Protein transport</keyword>
<proteinExistence type="inferred from homology"/>
<comment type="function">
    <text evidence="12">Plays a role in the flagellum-specific transport system.</text>
</comment>
<dbReference type="PANTHER" id="PTHR30587:SF0">
    <property type="entry name" value="FLAGELLAR BIOSYNTHETIC PROTEIN FLIP"/>
    <property type="match status" value="1"/>
</dbReference>
<feature type="transmembrane region" description="Helical" evidence="12">
    <location>
        <begin position="7"/>
        <end position="25"/>
    </location>
</feature>
<dbReference type="InterPro" id="IPR005837">
    <property type="entry name" value="FliP"/>
</dbReference>
<feature type="transmembrane region" description="Helical" evidence="12">
    <location>
        <begin position="223"/>
        <end position="249"/>
    </location>
</feature>
<dbReference type="PRINTS" id="PR01302">
    <property type="entry name" value="TYPE3IMPPROT"/>
</dbReference>
<evidence type="ECO:0000256" key="11">
    <source>
        <dbReference type="ARBA" id="ARBA00023225"/>
    </source>
</evidence>
<dbReference type="NCBIfam" id="NF009438">
    <property type="entry name" value="PRK12797.1"/>
    <property type="match status" value="1"/>
</dbReference>
<evidence type="ECO:0000256" key="3">
    <source>
        <dbReference type="ARBA" id="ARBA00022448"/>
    </source>
</evidence>
<dbReference type="NCBIfam" id="TIGR01103">
    <property type="entry name" value="fliP"/>
    <property type="match status" value="1"/>
</dbReference>
<organism evidence="13 14">
    <name type="scientific">Pseudobutyrivibrio ruminis</name>
    <dbReference type="NCBI Taxonomy" id="46206"/>
    <lineage>
        <taxon>Bacteria</taxon>
        <taxon>Bacillati</taxon>
        <taxon>Bacillota</taxon>
        <taxon>Clostridia</taxon>
        <taxon>Lachnospirales</taxon>
        <taxon>Lachnospiraceae</taxon>
        <taxon>Pseudobutyrivibrio</taxon>
    </lineage>
</organism>
<evidence type="ECO:0000256" key="12">
    <source>
        <dbReference type="RuleBase" id="RU362069"/>
    </source>
</evidence>
<name>A0A927UC94_9FIRM</name>
<dbReference type="AlphaFoldDB" id="A0A927UC94"/>
<reference evidence="13" key="1">
    <citation type="submission" date="2019-04" db="EMBL/GenBank/DDBJ databases">
        <title>Evolution of Biomass-Degrading Anaerobic Consortia Revealed by Metagenomics.</title>
        <authorList>
            <person name="Peng X."/>
        </authorList>
    </citation>
    <scope>NUCLEOTIDE SEQUENCE</scope>
    <source>
        <strain evidence="13">SIG311</strain>
    </source>
</reference>
<feature type="transmembrane region" description="Helical" evidence="12">
    <location>
        <begin position="127"/>
        <end position="146"/>
    </location>
</feature>
<evidence type="ECO:0000256" key="5">
    <source>
        <dbReference type="ARBA" id="ARBA00022692"/>
    </source>
</evidence>
<evidence type="ECO:0000256" key="1">
    <source>
        <dbReference type="ARBA" id="ARBA00006257"/>
    </source>
</evidence>
<keyword evidence="10" id="KW-0975">Bacterial flagellum</keyword>
<keyword evidence="13" id="KW-0966">Cell projection</keyword>
<feature type="transmembrane region" description="Helical" evidence="12">
    <location>
        <begin position="86"/>
        <end position="115"/>
    </location>
</feature>
<accession>A0A927UC94</accession>
<keyword evidence="4 12" id="KW-1003">Cell membrane</keyword>
<feature type="transmembrane region" description="Helical" evidence="12">
    <location>
        <begin position="261"/>
        <end position="282"/>
    </location>
</feature>
<comment type="similarity">
    <text evidence="1 12">Belongs to the FliP/MopC/SpaP family.</text>
</comment>
<dbReference type="GO" id="GO:0009306">
    <property type="term" value="P:protein secretion"/>
    <property type="evidence" value="ECO:0007669"/>
    <property type="project" value="UniProtKB-UniRule"/>
</dbReference>
<dbReference type="InterPro" id="IPR005838">
    <property type="entry name" value="T3SS_IM_P"/>
</dbReference>
<dbReference type="GO" id="GO:0009425">
    <property type="term" value="C:bacterial-type flagellum basal body"/>
    <property type="evidence" value="ECO:0007669"/>
    <property type="project" value="UniProtKB-SubCell"/>
</dbReference>
<dbReference type="PROSITE" id="PS01061">
    <property type="entry name" value="FLIP_2"/>
    <property type="match status" value="1"/>
</dbReference>
<gene>
    <name evidence="12 13" type="primary">fliP</name>
    <name evidence="13" type="ORF">E7272_05435</name>
</gene>
<evidence type="ECO:0000313" key="14">
    <source>
        <dbReference type="Proteomes" id="UP000766246"/>
    </source>
</evidence>
<comment type="caution">
    <text evidence="13">The sequence shown here is derived from an EMBL/GenBank/DDBJ whole genome shotgun (WGS) entry which is preliminary data.</text>
</comment>
<evidence type="ECO:0000313" key="13">
    <source>
        <dbReference type="EMBL" id="MBE5919272.1"/>
    </source>
</evidence>
<dbReference type="GO" id="GO:0005886">
    <property type="term" value="C:plasma membrane"/>
    <property type="evidence" value="ECO:0007669"/>
    <property type="project" value="UniProtKB-SubCell"/>
</dbReference>
<dbReference type="PANTHER" id="PTHR30587">
    <property type="entry name" value="FLAGELLAR BIOSYNTHETIC PROTEIN FLIP"/>
    <property type="match status" value="1"/>
</dbReference>
<keyword evidence="11 12" id="KW-1006">Bacterial flagellum protein export</keyword>
<evidence type="ECO:0000256" key="10">
    <source>
        <dbReference type="ARBA" id="ARBA00023143"/>
    </source>
</evidence>
<keyword evidence="8 12" id="KW-1133">Transmembrane helix</keyword>
<evidence type="ECO:0000256" key="6">
    <source>
        <dbReference type="ARBA" id="ARBA00022795"/>
    </source>
</evidence>
<keyword evidence="13" id="KW-0969">Cilium</keyword>
<keyword evidence="3 12" id="KW-0813">Transport</keyword>
<dbReference type="GO" id="GO:0044781">
    <property type="term" value="P:bacterial-type flagellum organization"/>
    <property type="evidence" value="ECO:0007669"/>
    <property type="project" value="UniProtKB-UniRule"/>
</dbReference>
<dbReference type="PRINTS" id="PR00951">
    <property type="entry name" value="FLGBIOSNFLIP"/>
</dbReference>
<evidence type="ECO:0000256" key="9">
    <source>
        <dbReference type="ARBA" id="ARBA00023136"/>
    </source>
</evidence>
<keyword evidence="5 12" id="KW-0812">Transmembrane</keyword>
<keyword evidence="13" id="KW-0282">Flagellum</keyword>
<comment type="subcellular location">
    <subcellularLocation>
        <location evidence="12">Cell membrane</location>
        <topology evidence="12">Multi-pass membrane protein</topology>
    </subcellularLocation>
    <subcellularLocation>
        <location evidence="12">Bacterial flagellum basal body</location>
    </subcellularLocation>
</comment>
<dbReference type="EMBL" id="SVER01000011">
    <property type="protein sequence ID" value="MBE5919272.1"/>
    <property type="molecule type" value="Genomic_DNA"/>
</dbReference>
<keyword evidence="9 12" id="KW-0472">Membrane</keyword>